<dbReference type="RefSeq" id="WP_200339035.1">
    <property type="nucleotide sequence ID" value="NZ_NRRL01000003.1"/>
</dbReference>
<keyword evidence="3" id="KW-1185">Reference proteome</keyword>
<protein>
    <submittedName>
        <fullName evidence="2">Uncharacterized protein</fullName>
    </submittedName>
</protein>
<evidence type="ECO:0000313" key="2">
    <source>
        <dbReference type="EMBL" id="MBK1666976.1"/>
    </source>
</evidence>
<keyword evidence="1" id="KW-0732">Signal</keyword>
<evidence type="ECO:0000313" key="3">
    <source>
        <dbReference type="Proteomes" id="UP001296873"/>
    </source>
</evidence>
<dbReference type="Proteomes" id="UP001296873">
    <property type="component" value="Unassembled WGS sequence"/>
</dbReference>
<sequence>MRKHIAPAVALLALAALTLASLHTWASAPQRWILVDAGNGMIGEYASQPGCWNGGVRHFGSAAGFACRRK</sequence>
<proteinExistence type="predicted"/>
<organism evidence="2 3">
    <name type="scientific">Rhodovibrio sodomensis</name>
    <dbReference type="NCBI Taxonomy" id="1088"/>
    <lineage>
        <taxon>Bacteria</taxon>
        <taxon>Pseudomonadati</taxon>
        <taxon>Pseudomonadota</taxon>
        <taxon>Alphaproteobacteria</taxon>
        <taxon>Rhodospirillales</taxon>
        <taxon>Rhodovibrionaceae</taxon>
        <taxon>Rhodovibrio</taxon>
    </lineage>
</organism>
<name>A0ABS1D990_9PROT</name>
<reference evidence="2 3" key="1">
    <citation type="journal article" date="2020" name="Microorganisms">
        <title>Osmotic Adaptation and Compatible Solute Biosynthesis of Phototrophic Bacteria as Revealed from Genome Analyses.</title>
        <authorList>
            <person name="Imhoff J.F."/>
            <person name="Rahn T."/>
            <person name="Kunzel S."/>
            <person name="Keller A."/>
            <person name="Neulinger S.C."/>
        </authorList>
    </citation>
    <scope>NUCLEOTIDE SEQUENCE [LARGE SCALE GENOMIC DNA]</scope>
    <source>
        <strain evidence="2 3">DSM 9895</strain>
    </source>
</reference>
<evidence type="ECO:0000256" key="1">
    <source>
        <dbReference type="SAM" id="SignalP"/>
    </source>
</evidence>
<comment type="caution">
    <text evidence="2">The sequence shown here is derived from an EMBL/GenBank/DDBJ whole genome shotgun (WGS) entry which is preliminary data.</text>
</comment>
<gene>
    <name evidence="2" type="ORF">CKO28_02825</name>
</gene>
<feature type="signal peptide" evidence="1">
    <location>
        <begin position="1"/>
        <end position="26"/>
    </location>
</feature>
<dbReference type="EMBL" id="NRRL01000003">
    <property type="protein sequence ID" value="MBK1666976.1"/>
    <property type="molecule type" value="Genomic_DNA"/>
</dbReference>
<feature type="chain" id="PRO_5045442046" evidence="1">
    <location>
        <begin position="27"/>
        <end position="70"/>
    </location>
</feature>
<accession>A0ABS1D990</accession>